<dbReference type="AlphaFoldDB" id="A0AAV5AQB8"/>
<dbReference type="Pfam" id="PF19995">
    <property type="entry name" value="iSTAND"/>
    <property type="match status" value="1"/>
</dbReference>
<dbReference type="Proteomes" id="UP001207736">
    <property type="component" value="Unassembled WGS sequence"/>
</dbReference>
<organism evidence="2 4">
    <name type="scientific">Capnocytophaga catalasegens</name>
    <dbReference type="NCBI Taxonomy" id="1004260"/>
    <lineage>
        <taxon>Bacteria</taxon>
        <taxon>Pseudomonadati</taxon>
        <taxon>Bacteroidota</taxon>
        <taxon>Flavobacteriia</taxon>
        <taxon>Flavobacteriales</taxon>
        <taxon>Flavobacteriaceae</taxon>
        <taxon>Capnocytophaga</taxon>
    </lineage>
</organism>
<dbReference type="Proteomes" id="UP001208692">
    <property type="component" value="Unassembled WGS sequence"/>
</dbReference>
<evidence type="ECO:0000313" key="3">
    <source>
        <dbReference type="EMBL" id="GJM54242.1"/>
    </source>
</evidence>
<comment type="caution">
    <text evidence="2">The sequence shown here is derived from an EMBL/GenBank/DDBJ whole genome shotgun (WGS) entry which is preliminary data.</text>
</comment>
<dbReference type="EMBL" id="BQKB01000080">
    <property type="protein sequence ID" value="GJM54242.1"/>
    <property type="molecule type" value="Genomic_DNA"/>
</dbReference>
<keyword evidence="5" id="KW-1185">Reference proteome</keyword>
<dbReference type="InterPro" id="IPR045475">
    <property type="entry name" value="iSTAND"/>
</dbReference>
<reference evidence="2 5" key="1">
    <citation type="submission" date="2021-11" db="EMBL/GenBank/DDBJ databases">
        <title>Draft genome sequence of Capnocytophaga sp. strain KC07075 isolated from cat oral cavity.</title>
        <authorList>
            <person name="Suzuki M."/>
            <person name="Imaoka K."/>
            <person name="Kimura M."/>
            <person name="Morikawa S."/>
            <person name="Maeda K."/>
        </authorList>
    </citation>
    <scope>NUCLEOTIDE SEQUENCE</scope>
    <source>
        <strain evidence="2">KC07075</strain>
        <strain evidence="3 5">KC07079</strain>
    </source>
</reference>
<dbReference type="SUPFAM" id="SSF52540">
    <property type="entry name" value="P-loop containing nucleoside triphosphate hydrolases"/>
    <property type="match status" value="1"/>
</dbReference>
<feature type="domain" description="Inactive STAND" evidence="1">
    <location>
        <begin position="32"/>
        <end position="143"/>
    </location>
</feature>
<evidence type="ECO:0000259" key="1">
    <source>
        <dbReference type="Pfam" id="PF19995"/>
    </source>
</evidence>
<dbReference type="RefSeq" id="WP_264846768.1">
    <property type="nucleotide sequence ID" value="NZ_BPMA01000029.1"/>
</dbReference>
<protein>
    <recommendedName>
        <fullName evidence="1">Inactive STAND domain-containing protein</fullName>
    </recommendedName>
</protein>
<evidence type="ECO:0000313" key="2">
    <source>
        <dbReference type="EMBL" id="GJM49496.1"/>
    </source>
</evidence>
<evidence type="ECO:0000313" key="5">
    <source>
        <dbReference type="Proteomes" id="UP001208692"/>
    </source>
</evidence>
<evidence type="ECO:0000313" key="4">
    <source>
        <dbReference type="Proteomes" id="UP001207736"/>
    </source>
</evidence>
<dbReference type="EMBL" id="BQKA01000008">
    <property type="protein sequence ID" value="GJM49496.1"/>
    <property type="molecule type" value="Genomic_DNA"/>
</dbReference>
<proteinExistence type="predicted"/>
<accession>A0AAV5AQB8</accession>
<dbReference type="Gene3D" id="3.40.50.300">
    <property type="entry name" value="P-loop containing nucleotide triphosphate hydrolases"/>
    <property type="match status" value="1"/>
</dbReference>
<name>A0AAV5AQB8_9FLAO</name>
<sequence length="214" mass="24506">MARIKGISVAKLLEKKYKTFDFDGVWREVMGTPEVSGFWLIYGAEKQGKTWFALKLAEYLSQFEKTLYISAEQGYSWGFQQSCSRAGIDPTNPKMKIVPYVKLDELEKTLKRQRAPKVVIIDNITTYNDELKNGKLRKLQMNYKDTLFVFVAHEEKNEPYTAIAKLCKKLAEIIIRVEGLACQVSGRCPSGVLTIDEEKAMLYQSSTIIKQINQ</sequence>
<dbReference type="InterPro" id="IPR027417">
    <property type="entry name" value="P-loop_NTPase"/>
</dbReference>
<gene>
    <name evidence="2" type="ORF">RCZ15_04710</name>
    <name evidence="3" type="ORF">RCZ16_25580</name>
</gene>